<reference evidence="1" key="1">
    <citation type="submission" date="2020-11" db="EMBL/GenBank/DDBJ databases">
        <authorList>
            <person name="Tran Van P."/>
        </authorList>
    </citation>
    <scope>NUCLEOTIDE SEQUENCE</scope>
</reference>
<evidence type="ECO:0000313" key="1">
    <source>
        <dbReference type="EMBL" id="CAD7578189.1"/>
    </source>
</evidence>
<proteinExistence type="predicted"/>
<name>A0A7R9PCS4_TIMCA</name>
<gene>
    <name evidence="1" type="ORF">TCMB3V08_LOCUS10730</name>
</gene>
<dbReference type="InterPro" id="IPR004119">
    <property type="entry name" value="EcKL"/>
</dbReference>
<dbReference type="Pfam" id="PF02958">
    <property type="entry name" value="EcKL"/>
    <property type="match status" value="1"/>
</dbReference>
<dbReference type="EMBL" id="OE187033">
    <property type="protein sequence ID" value="CAD7578189.1"/>
    <property type="molecule type" value="Genomic_DNA"/>
</dbReference>
<organism evidence="1">
    <name type="scientific">Timema californicum</name>
    <name type="common">California timema</name>
    <name type="synonym">Walking stick</name>
    <dbReference type="NCBI Taxonomy" id="61474"/>
    <lineage>
        <taxon>Eukaryota</taxon>
        <taxon>Metazoa</taxon>
        <taxon>Ecdysozoa</taxon>
        <taxon>Arthropoda</taxon>
        <taxon>Hexapoda</taxon>
        <taxon>Insecta</taxon>
        <taxon>Pterygota</taxon>
        <taxon>Neoptera</taxon>
        <taxon>Polyneoptera</taxon>
        <taxon>Phasmatodea</taxon>
        <taxon>Timematodea</taxon>
        <taxon>Timematoidea</taxon>
        <taxon>Timematidae</taxon>
        <taxon>Timema</taxon>
    </lineage>
</organism>
<dbReference type="AlphaFoldDB" id="A0A7R9PCS4"/>
<sequence>MYLNLPPSITRLQCGLWSQCLYTQAEASRAEGEVKELAEKQTLEALRGLQDGRERLTMRGSWHSGVRNRPDLANALVVLSSTAEDGEIEVRISVKQTLPEGEMMRQCLEKLQQFVCDSTFFSEMVYLVEPREPVAVLTHGDCWTNNILFHYSETGQILEHSMRSQRIGRTFSTMASFIRDILNTPSVPEYRTQDILRGHWSCLVVIYYQYHIPYTNNITIPYVAHCGPIESSIQL</sequence>
<accession>A0A7R9PCS4</accession>
<protein>
    <submittedName>
        <fullName evidence="1">(California timema) hypothetical protein</fullName>
    </submittedName>
</protein>